<name>A0A1X7I681_9BACT</name>
<protein>
    <recommendedName>
        <fullName evidence="10">UDP-N-acetylmuramoyl-tripeptide--D-alanyl-D-alanine ligase</fullName>
        <ecNumber evidence="10">6.3.2.10</ecNumber>
    </recommendedName>
</protein>
<feature type="domain" description="Mur ligase central" evidence="13">
    <location>
        <begin position="113"/>
        <end position="300"/>
    </location>
</feature>
<dbReference type="GO" id="GO:0009252">
    <property type="term" value="P:peptidoglycan biosynthetic process"/>
    <property type="evidence" value="ECO:0007669"/>
    <property type="project" value="UniProtKB-UniPathway"/>
</dbReference>
<keyword evidence="15" id="KW-1185">Reference proteome</keyword>
<dbReference type="InterPro" id="IPR051046">
    <property type="entry name" value="MurCDEF_CellWall_CoF430Synth"/>
</dbReference>
<keyword evidence="5" id="KW-0067">ATP-binding</keyword>
<keyword evidence="4" id="KW-0547">Nucleotide-binding</keyword>
<evidence type="ECO:0000256" key="6">
    <source>
        <dbReference type="ARBA" id="ARBA00022960"/>
    </source>
</evidence>
<evidence type="ECO:0000256" key="5">
    <source>
        <dbReference type="ARBA" id="ARBA00022840"/>
    </source>
</evidence>
<dbReference type="PANTHER" id="PTHR43024:SF1">
    <property type="entry name" value="UDP-N-ACETYLMURAMOYL-TRIPEPTIDE--D-ALANYL-D-ALANINE LIGASE"/>
    <property type="match status" value="1"/>
</dbReference>
<dbReference type="GO" id="GO:0008360">
    <property type="term" value="P:regulation of cell shape"/>
    <property type="evidence" value="ECO:0007669"/>
    <property type="project" value="UniProtKB-KW"/>
</dbReference>
<dbReference type="RefSeq" id="WP_085543454.1">
    <property type="nucleotide sequence ID" value="NZ_FXBB01000001.1"/>
</dbReference>
<dbReference type="PANTHER" id="PTHR43024">
    <property type="entry name" value="UDP-N-ACETYLMURAMOYL-TRIPEPTIDE--D-ALANYL-D-ALANINE LIGASE"/>
    <property type="match status" value="1"/>
</dbReference>
<dbReference type="Pfam" id="PF01225">
    <property type="entry name" value="Mur_ligase"/>
    <property type="match status" value="1"/>
</dbReference>
<keyword evidence="8 10" id="KW-0131">Cell cycle</keyword>
<organism evidence="14 15">
    <name type="scientific">Dethiosulfovibrio salsuginis</name>
    <dbReference type="NCBI Taxonomy" id="561720"/>
    <lineage>
        <taxon>Bacteria</taxon>
        <taxon>Thermotogati</taxon>
        <taxon>Synergistota</taxon>
        <taxon>Synergistia</taxon>
        <taxon>Synergistales</taxon>
        <taxon>Dethiosulfovibrionaceae</taxon>
        <taxon>Dethiosulfovibrio</taxon>
    </lineage>
</organism>
<dbReference type="InterPro" id="IPR004101">
    <property type="entry name" value="Mur_ligase_C"/>
</dbReference>
<proteinExistence type="predicted"/>
<dbReference type="GO" id="GO:0008766">
    <property type="term" value="F:UDP-N-acetylmuramoylalanyl-D-glutamyl-2,6-diaminopimelate-D-alanyl-D-alanine ligase activity"/>
    <property type="evidence" value="ECO:0007669"/>
    <property type="project" value="RHEA"/>
</dbReference>
<evidence type="ECO:0000259" key="13">
    <source>
        <dbReference type="Pfam" id="PF08245"/>
    </source>
</evidence>
<comment type="subcellular location">
    <subcellularLocation>
        <location evidence="10">Cytoplasm</location>
    </subcellularLocation>
</comment>
<dbReference type="GO" id="GO:0047480">
    <property type="term" value="F:UDP-N-acetylmuramoyl-tripeptide-D-alanyl-D-alanine ligase activity"/>
    <property type="evidence" value="ECO:0007669"/>
    <property type="project" value="UniProtKB-EC"/>
</dbReference>
<dbReference type="SUPFAM" id="SSF53244">
    <property type="entry name" value="MurD-like peptide ligases, peptide-binding domain"/>
    <property type="match status" value="1"/>
</dbReference>
<gene>
    <name evidence="14" type="ORF">SAMN06275492_101166</name>
</gene>
<keyword evidence="2 14" id="KW-0436">Ligase</keyword>
<reference evidence="15" key="1">
    <citation type="submission" date="2017-04" db="EMBL/GenBank/DDBJ databases">
        <authorList>
            <person name="Varghese N."/>
            <person name="Submissions S."/>
        </authorList>
    </citation>
    <scope>NUCLEOTIDE SEQUENCE [LARGE SCALE GENOMIC DNA]</scope>
    <source>
        <strain evidence="15">USBA 82</strain>
    </source>
</reference>
<sequence>MNHDFIGGAKLAEWSGGKLVGSDWEFNGFFQVDSRKIQPGDIFVALAGKVSDGHSHISEAFDRGAVGAFVDSRWFSEREYNKSRNYILFEDVEQGLISLAQKRLSQVRWALGITGSVGKTTVREMVYKALSSDSRVYRARNSHNTLIGCALTLSEMPIDTEGVILEMGTNHPGEIAQMVDFFPIHMALITKVAPAHLEGLGGLEGVIEAKMEILRSRALKKAIIGAENLSLIDKAGDLSRDKHWDMVSVGEGAFDYEIINKGFSWNPVPSVFCDLKFSGGQIQLKADVFGEHNSLLLALAFGVAAELGEDPQVIAERLSSFKAFDSRGRISEDNGVILIDESYNANPESMMALLSAVESSPVPIDRRFILLGEMGELGDSSEEYHKKILNRAALLGNILLFGSNWSSFAHDYPVWSDLKFLGDYLKGRLSPGDLLVVKGSRSNGLERIWGFLR</sequence>
<dbReference type="InterPro" id="IPR035911">
    <property type="entry name" value="MurE/MurF_N"/>
</dbReference>
<evidence type="ECO:0000313" key="14">
    <source>
        <dbReference type="EMBL" id="SMG10006.1"/>
    </source>
</evidence>
<evidence type="ECO:0000256" key="8">
    <source>
        <dbReference type="ARBA" id="ARBA00023306"/>
    </source>
</evidence>
<evidence type="ECO:0000256" key="10">
    <source>
        <dbReference type="RuleBase" id="RU004136"/>
    </source>
</evidence>
<dbReference type="Gene3D" id="3.40.1190.10">
    <property type="entry name" value="Mur-like, catalytic domain"/>
    <property type="match status" value="1"/>
</dbReference>
<dbReference type="Gene3D" id="3.90.190.20">
    <property type="entry name" value="Mur ligase, C-terminal domain"/>
    <property type="match status" value="1"/>
</dbReference>
<dbReference type="InterPro" id="IPR013221">
    <property type="entry name" value="Mur_ligase_cen"/>
</dbReference>
<evidence type="ECO:0000256" key="9">
    <source>
        <dbReference type="ARBA" id="ARBA00023316"/>
    </source>
</evidence>
<comment type="pathway">
    <text evidence="10">Cell wall biogenesis; peptidoglycan biosynthesis.</text>
</comment>
<accession>A0A1X7I681</accession>
<dbReference type="EC" id="6.3.2.10" evidence="10"/>
<dbReference type="Gene3D" id="3.40.1390.10">
    <property type="entry name" value="MurE/MurF, N-terminal domain"/>
    <property type="match status" value="1"/>
</dbReference>
<dbReference type="NCBIfam" id="TIGR01143">
    <property type="entry name" value="murF"/>
    <property type="match status" value="1"/>
</dbReference>
<dbReference type="InterPro" id="IPR036565">
    <property type="entry name" value="Mur-like_cat_sf"/>
</dbReference>
<dbReference type="SUPFAM" id="SSF53623">
    <property type="entry name" value="MurD-like peptide ligases, catalytic domain"/>
    <property type="match status" value="1"/>
</dbReference>
<dbReference type="InterPro" id="IPR000713">
    <property type="entry name" value="Mur_ligase_N"/>
</dbReference>
<dbReference type="Pfam" id="PF02875">
    <property type="entry name" value="Mur_ligase_C"/>
    <property type="match status" value="1"/>
</dbReference>
<evidence type="ECO:0000256" key="2">
    <source>
        <dbReference type="ARBA" id="ARBA00022598"/>
    </source>
</evidence>
<dbReference type="InterPro" id="IPR005863">
    <property type="entry name" value="UDP-N-AcMur_synth"/>
</dbReference>
<dbReference type="Pfam" id="PF08245">
    <property type="entry name" value="Mur_ligase_M"/>
    <property type="match status" value="1"/>
</dbReference>
<evidence type="ECO:0000256" key="1">
    <source>
        <dbReference type="ARBA" id="ARBA00022490"/>
    </source>
</evidence>
<feature type="domain" description="Mur ligase N-terminal catalytic" evidence="11">
    <location>
        <begin position="30"/>
        <end position="72"/>
    </location>
</feature>
<evidence type="ECO:0000256" key="7">
    <source>
        <dbReference type="ARBA" id="ARBA00022984"/>
    </source>
</evidence>
<comment type="function">
    <text evidence="10">Involved in cell wall formation. Catalyzes the final step in the synthesis of UDP-N-acetylmuramoyl-pentapeptide, the precursor of murein.</text>
</comment>
<comment type="catalytic activity">
    <reaction evidence="10">
        <text>D-alanyl-D-alanine + UDP-N-acetyl-alpha-D-muramoyl-L-alanyl-gamma-D-glutamyl-meso-2,6-diaminopimelate + ATP = UDP-N-acetyl-alpha-D-muramoyl-L-alanyl-gamma-D-glutamyl-meso-2,6-diaminopimeloyl-D-alanyl-D-alanine + ADP + phosphate + H(+)</text>
        <dbReference type="Rhea" id="RHEA:28374"/>
        <dbReference type="ChEBI" id="CHEBI:15378"/>
        <dbReference type="ChEBI" id="CHEBI:30616"/>
        <dbReference type="ChEBI" id="CHEBI:43474"/>
        <dbReference type="ChEBI" id="CHEBI:57822"/>
        <dbReference type="ChEBI" id="CHEBI:61386"/>
        <dbReference type="ChEBI" id="CHEBI:83905"/>
        <dbReference type="ChEBI" id="CHEBI:456216"/>
        <dbReference type="EC" id="6.3.2.10"/>
    </reaction>
</comment>
<dbReference type="EMBL" id="FXBB01000001">
    <property type="protein sequence ID" value="SMG10006.1"/>
    <property type="molecule type" value="Genomic_DNA"/>
</dbReference>
<dbReference type="STRING" id="561720.SAMN06275492_101166"/>
<dbReference type="SUPFAM" id="SSF63418">
    <property type="entry name" value="MurE/MurF N-terminal domain"/>
    <property type="match status" value="1"/>
</dbReference>
<evidence type="ECO:0000313" key="15">
    <source>
        <dbReference type="Proteomes" id="UP000193355"/>
    </source>
</evidence>
<dbReference type="OrthoDB" id="9801978at2"/>
<evidence type="ECO:0000259" key="12">
    <source>
        <dbReference type="Pfam" id="PF02875"/>
    </source>
</evidence>
<evidence type="ECO:0000256" key="3">
    <source>
        <dbReference type="ARBA" id="ARBA00022618"/>
    </source>
</evidence>
<feature type="domain" description="Mur ligase C-terminal" evidence="12">
    <location>
        <begin position="330"/>
        <end position="441"/>
    </location>
</feature>
<dbReference type="UniPathway" id="UPA00219"/>
<dbReference type="AlphaFoldDB" id="A0A1X7I681"/>
<keyword evidence="1" id="KW-0963">Cytoplasm</keyword>
<keyword evidence="6 10" id="KW-0133">Cell shape</keyword>
<dbReference type="Proteomes" id="UP000193355">
    <property type="component" value="Unassembled WGS sequence"/>
</dbReference>
<evidence type="ECO:0000259" key="11">
    <source>
        <dbReference type="Pfam" id="PF01225"/>
    </source>
</evidence>
<dbReference type="GO" id="GO:0071555">
    <property type="term" value="P:cell wall organization"/>
    <property type="evidence" value="ECO:0007669"/>
    <property type="project" value="UniProtKB-KW"/>
</dbReference>
<keyword evidence="3 10" id="KW-0132">Cell division</keyword>
<evidence type="ECO:0000256" key="4">
    <source>
        <dbReference type="ARBA" id="ARBA00022741"/>
    </source>
</evidence>
<dbReference type="GO" id="GO:0051301">
    <property type="term" value="P:cell division"/>
    <property type="evidence" value="ECO:0007669"/>
    <property type="project" value="UniProtKB-KW"/>
</dbReference>
<dbReference type="GO" id="GO:0005524">
    <property type="term" value="F:ATP binding"/>
    <property type="evidence" value="ECO:0007669"/>
    <property type="project" value="UniProtKB-KW"/>
</dbReference>
<keyword evidence="7 10" id="KW-0573">Peptidoglycan synthesis</keyword>
<dbReference type="GO" id="GO:0005737">
    <property type="term" value="C:cytoplasm"/>
    <property type="evidence" value="ECO:0007669"/>
    <property type="project" value="UniProtKB-SubCell"/>
</dbReference>
<dbReference type="InterPro" id="IPR036615">
    <property type="entry name" value="Mur_ligase_C_dom_sf"/>
</dbReference>
<keyword evidence="9 10" id="KW-0961">Cell wall biogenesis/degradation</keyword>